<gene>
    <name evidence="3" type="ORF">DAKH74_048680</name>
</gene>
<evidence type="ECO:0000313" key="4">
    <source>
        <dbReference type="Proteomes" id="UP001377567"/>
    </source>
</evidence>
<evidence type="ECO:0000313" key="3">
    <source>
        <dbReference type="EMBL" id="GMM58252.1"/>
    </source>
</evidence>
<keyword evidence="4" id="KW-1185">Reference proteome</keyword>
<evidence type="ECO:0000256" key="1">
    <source>
        <dbReference type="SAM" id="Phobius"/>
    </source>
</evidence>
<feature type="signal peptide" evidence="2">
    <location>
        <begin position="1"/>
        <end position="20"/>
    </location>
</feature>
<keyword evidence="1" id="KW-1133">Transmembrane helix</keyword>
<feature type="chain" id="PRO_5043753059" evidence="2">
    <location>
        <begin position="21"/>
        <end position="232"/>
    </location>
</feature>
<accession>A0AAV5S642</accession>
<keyword evidence="1" id="KW-0472">Membrane</keyword>
<feature type="transmembrane region" description="Helical" evidence="1">
    <location>
        <begin position="200"/>
        <end position="221"/>
    </location>
</feature>
<protein>
    <submittedName>
        <fullName evidence="3">Uncharacterized protein</fullName>
    </submittedName>
</protein>
<keyword evidence="1" id="KW-0812">Transmembrane</keyword>
<evidence type="ECO:0000256" key="2">
    <source>
        <dbReference type="SAM" id="SignalP"/>
    </source>
</evidence>
<organism evidence="3 4">
    <name type="scientific">Maudiozyma humilis</name>
    <name type="common">Sour dough yeast</name>
    <name type="synonym">Kazachstania humilis</name>
    <dbReference type="NCBI Taxonomy" id="51915"/>
    <lineage>
        <taxon>Eukaryota</taxon>
        <taxon>Fungi</taxon>
        <taxon>Dikarya</taxon>
        <taxon>Ascomycota</taxon>
        <taxon>Saccharomycotina</taxon>
        <taxon>Saccharomycetes</taxon>
        <taxon>Saccharomycetales</taxon>
        <taxon>Saccharomycetaceae</taxon>
        <taxon>Maudiozyma</taxon>
    </lineage>
</organism>
<name>A0AAV5S642_MAUHU</name>
<reference evidence="3 4" key="1">
    <citation type="journal article" date="2023" name="Elife">
        <title>Identification of key yeast species and microbe-microbe interactions impacting larval growth of Drosophila in the wild.</title>
        <authorList>
            <person name="Mure A."/>
            <person name="Sugiura Y."/>
            <person name="Maeda R."/>
            <person name="Honda K."/>
            <person name="Sakurai N."/>
            <person name="Takahashi Y."/>
            <person name="Watada M."/>
            <person name="Katoh T."/>
            <person name="Gotoh A."/>
            <person name="Gotoh Y."/>
            <person name="Taniguchi I."/>
            <person name="Nakamura K."/>
            <person name="Hayashi T."/>
            <person name="Katayama T."/>
            <person name="Uemura T."/>
            <person name="Hattori Y."/>
        </authorList>
    </citation>
    <scope>NUCLEOTIDE SEQUENCE [LARGE SCALE GENOMIC DNA]</scope>
    <source>
        <strain evidence="3 4">KH-74</strain>
    </source>
</reference>
<sequence>MRPFAVFLFFLASLSTCIAAAEQPKYSVNFFSVMANITYEIENNDKGKDFSRTLTKMNKLAVDVDAKYQKKPFAQYLLTKVFELKLDQIQIEKSIKTKVHLKNIVDGLARALERSPSDFNFKSLRYIKKLSQEQFASLVSKASAVNAEAATESEDAAGIFKRATRYPLFQRTVGHLAIIFTIGSTLMDTCGMVPEVVCSLLFAVSMVGVAFWFVDIARLALGIGSLSISDIL</sequence>
<dbReference type="Proteomes" id="UP001377567">
    <property type="component" value="Unassembled WGS sequence"/>
</dbReference>
<keyword evidence="2" id="KW-0732">Signal</keyword>
<dbReference type="EMBL" id="BTGD01000024">
    <property type="protein sequence ID" value="GMM58252.1"/>
    <property type="molecule type" value="Genomic_DNA"/>
</dbReference>
<proteinExistence type="predicted"/>
<dbReference type="AlphaFoldDB" id="A0AAV5S642"/>
<comment type="caution">
    <text evidence="3">The sequence shown here is derived from an EMBL/GenBank/DDBJ whole genome shotgun (WGS) entry which is preliminary data.</text>
</comment>